<proteinExistence type="predicted"/>
<evidence type="ECO:0000313" key="4">
    <source>
        <dbReference type="Proteomes" id="UP000477070"/>
    </source>
</evidence>
<sequence>MKIMLFIILVSLHIYAVELSQDVQNFIKNRKTTYNKVDIIWSKNNLEFVLYNNDFMSNICNNYANFQRFSQKTNGVEATFGYKQIPRNTNKDTDSFINKSCECIHIGGEEIYNEKRAKELEKMLQGCKNLSQTRKILWEKYKQDKSSLKLLGQEKEYYSRVYGVF</sequence>
<protein>
    <submittedName>
        <fullName evidence="2">Uncharacterized protein</fullName>
    </submittedName>
</protein>
<reference evidence="2 3" key="2">
    <citation type="journal article" date="2016" name="Infect. Immun.">
        <title>Helicobacter saguini, a Novel Helicobacter Isolated from Cotton-Top Tamarins with Ulcerative Colitis, Has Proinflammatory Properties and Induces Typhlocolitis and Dysplasia in Gnotobiotic IL-10-/- Mice.</title>
        <authorList>
            <person name="Shen Z."/>
            <person name="Mannion A."/>
            <person name="Whary M.T."/>
            <person name="Muthupalani S."/>
            <person name="Sheh A."/>
            <person name="Feng Y."/>
            <person name="Gong G."/>
            <person name="Vandamme P."/>
            <person name="Holcombe H.R."/>
            <person name="Paster B.J."/>
            <person name="Fox J.G."/>
        </authorList>
    </citation>
    <scope>NUCLEOTIDE SEQUENCE [LARGE SCALE GENOMIC DNA]</scope>
    <source>
        <strain evidence="2 3">MIT 97-6194</strain>
    </source>
</reference>
<dbReference type="RefSeq" id="WP_034573575.1">
    <property type="nucleotide sequence ID" value="NZ_JRMP02000015.1"/>
</dbReference>
<reference evidence="1 4" key="4">
    <citation type="submission" date="2019-12" db="EMBL/GenBank/DDBJ databases">
        <title>Multi-Generational Helicobacter saguini Isolates.</title>
        <authorList>
            <person name="Mannion A."/>
            <person name="Shen Z."/>
            <person name="Fox J.G."/>
        </authorList>
    </citation>
    <scope>NUCLEOTIDE SEQUENCE [LARGE SCALE GENOMIC DNA]</scope>
    <source>
        <strain evidence="1">16-048</strain>
        <strain evidence="4">16-048 (F4)</strain>
    </source>
</reference>
<dbReference type="Proteomes" id="UP000029714">
    <property type="component" value="Unassembled WGS sequence"/>
</dbReference>
<dbReference type="Proteomes" id="UP000477070">
    <property type="component" value="Unassembled WGS sequence"/>
</dbReference>
<dbReference type="AlphaFoldDB" id="A0A347VNC6"/>
<evidence type="ECO:0000313" key="2">
    <source>
        <dbReference type="EMBL" id="TLD93277.1"/>
    </source>
</evidence>
<evidence type="ECO:0000313" key="3">
    <source>
        <dbReference type="Proteomes" id="UP000029714"/>
    </source>
</evidence>
<dbReference type="EMBL" id="QBIU01000001">
    <property type="protein sequence ID" value="MWV69857.1"/>
    <property type="molecule type" value="Genomic_DNA"/>
</dbReference>
<name>A0A347VNC6_9HELI</name>
<reference evidence="2 3" key="1">
    <citation type="journal article" date="2014" name="Genome Announc.">
        <title>Draft genome sequences of eight enterohepatic helicobacter species isolated from both laboratory and wild rodents.</title>
        <authorList>
            <person name="Sheh A."/>
            <person name="Shen Z."/>
            <person name="Fox J.G."/>
        </authorList>
    </citation>
    <scope>NUCLEOTIDE SEQUENCE [LARGE SCALE GENOMIC DNA]</scope>
    <source>
        <strain evidence="2 3">MIT 97-6194</strain>
    </source>
</reference>
<gene>
    <name evidence="1" type="ORF">DCO61_07555</name>
    <name evidence="2" type="ORF">LS64_009190</name>
</gene>
<keyword evidence="3" id="KW-1185">Reference proteome</keyword>
<reference evidence="2" key="3">
    <citation type="submission" date="2018-04" db="EMBL/GenBank/DDBJ databases">
        <authorList>
            <person name="Sheh A."/>
            <person name="Shen Z."/>
            <person name="Mannion A.J."/>
            <person name="Fox J.G."/>
        </authorList>
    </citation>
    <scope>NUCLEOTIDE SEQUENCE</scope>
    <source>
        <strain evidence="2">MIT 97-6194</strain>
    </source>
</reference>
<evidence type="ECO:0000313" key="1">
    <source>
        <dbReference type="EMBL" id="MWV69857.1"/>
    </source>
</evidence>
<organism evidence="2 3">
    <name type="scientific">Helicobacter saguini</name>
    <dbReference type="NCBI Taxonomy" id="1548018"/>
    <lineage>
        <taxon>Bacteria</taxon>
        <taxon>Pseudomonadati</taxon>
        <taxon>Campylobacterota</taxon>
        <taxon>Epsilonproteobacteria</taxon>
        <taxon>Campylobacterales</taxon>
        <taxon>Helicobacteraceae</taxon>
        <taxon>Helicobacter</taxon>
    </lineage>
</organism>
<dbReference type="EMBL" id="JRMP02000015">
    <property type="protein sequence ID" value="TLD93277.1"/>
    <property type="molecule type" value="Genomic_DNA"/>
</dbReference>
<accession>A0A347VNC6</accession>
<dbReference type="OrthoDB" id="7284504at2"/>
<comment type="caution">
    <text evidence="2">The sequence shown here is derived from an EMBL/GenBank/DDBJ whole genome shotgun (WGS) entry which is preliminary data.</text>
</comment>